<dbReference type="Proteomes" id="UP000234474">
    <property type="component" value="Unassembled WGS sequence"/>
</dbReference>
<dbReference type="AlphaFoldDB" id="A0A2I1C2L3"/>
<proteinExistence type="predicted"/>
<dbReference type="GeneID" id="36528792"/>
<keyword evidence="3" id="KW-1185">Reference proteome</keyword>
<name>A0A2I1C2L3_ASPN1</name>
<keyword evidence="1" id="KW-1133">Transmembrane helix</keyword>
<reference evidence="3" key="1">
    <citation type="journal article" date="2018" name="Proc. Natl. Acad. Sci. U.S.A.">
        <title>Linking secondary metabolites to gene clusters through genome sequencing of six diverse Aspergillus species.</title>
        <authorList>
            <person name="Kaerboelling I."/>
            <person name="Vesth T.C."/>
            <person name="Frisvad J.C."/>
            <person name="Nybo J.L."/>
            <person name="Theobald S."/>
            <person name="Kuo A."/>
            <person name="Bowyer P."/>
            <person name="Matsuda Y."/>
            <person name="Mondo S."/>
            <person name="Lyhne E.K."/>
            <person name="Kogle M.E."/>
            <person name="Clum A."/>
            <person name="Lipzen A."/>
            <person name="Salamov A."/>
            <person name="Ngan C.Y."/>
            <person name="Daum C."/>
            <person name="Chiniquy J."/>
            <person name="Barry K."/>
            <person name="LaButti K."/>
            <person name="Haridas S."/>
            <person name="Simmons B.A."/>
            <person name="Magnuson J.K."/>
            <person name="Mortensen U.H."/>
            <person name="Larsen T.O."/>
            <person name="Grigoriev I.V."/>
            <person name="Baker S.E."/>
            <person name="Andersen M.R."/>
        </authorList>
    </citation>
    <scope>NUCLEOTIDE SEQUENCE [LARGE SCALE GENOMIC DNA]</scope>
    <source>
        <strain evidence="3">IBT 16806</strain>
    </source>
</reference>
<keyword evidence="1" id="KW-0812">Transmembrane</keyword>
<accession>A0A2I1C2L3</accession>
<feature type="transmembrane region" description="Helical" evidence="1">
    <location>
        <begin position="63"/>
        <end position="87"/>
    </location>
</feature>
<protein>
    <submittedName>
        <fullName evidence="2">Uncharacterized protein</fullName>
    </submittedName>
</protein>
<comment type="caution">
    <text evidence="2">The sequence shown here is derived from an EMBL/GenBank/DDBJ whole genome shotgun (WGS) entry which is preliminary data.</text>
</comment>
<evidence type="ECO:0000256" key="1">
    <source>
        <dbReference type="SAM" id="Phobius"/>
    </source>
</evidence>
<evidence type="ECO:0000313" key="2">
    <source>
        <dbReference type="EMBL" id="PKX91887.1"/>
    </source>
</evidence>
<dbReference type="RefSeq" id="XP_024680482.1">
    <property type="nucleotide sequence ID" value="XM_024821466.1"/>
</dbReference>
<organism evidence="2 3">
    <name type="scientific">Aspergillus novofumigatus (strain IBT 16806)</name>
    <dbReference type="NCBI Taxonomy" id="1392255"/>
    <lineage>
        <taxon>Eukaryota</taxon>
        <taxon>Fungi</taxon>
        <taxon>Dikarya</taxon>
        <taxon>Ascomycota</taxon>
        <taxon>Pezizomycotina</taxon>
        <taxon>Eurotiomycetes</taxon>
        <taxon>Eurotiomycetidae</taxon>
        <taxon>Eurotiales</taxon>
        <taxon>Aspergillaceae</taxon>
        <taxon>Aspergillus</taxon>
        <taxon>Aspergillus subgen. Fumigati</taxon>
    </lineage>
</organism>
<dbReference type="EMBL" id="MSZS01000006">
    <property type="protein sequence ID" value="PKX91887.1"/>
    <property type="molecule type" value="Genomic_DNA"/>
</dbReference>
<evidence type="ECO:0000313" key="3">
    <source>
        <dbReference type="Proteomes" id="UP000234474"/>
    </source>
</evidence>
<dbReference type="VEuPathDB" id="FungiDB:P174DRAFT_253234"/>
<gene>
    <name evidence="2" type="ORF">P174DRAFT_253234</name>
</gene>
<keyword evidence="1" id="KW-0472">Membrane</keyword>
<sequence>MAESSPRSTYLVRATEPWHGTFLGVSNRISAPETSNTSVAKADPHHHQLFISLPGFYLHRSSFLLILCVLGSFLCTSSFPCSLLSVLSDSFHLSHPRSSWLSTLVIPDPINPLSYIHHIVFAAR</sequence>